<dbReference type="Proteomes" id="UP000467700">
    <property type="component" value="Unassembled WGS sequence"/>
</dbReference>
<comment type="caution">
    <text evidence="2">The sequence shown here is derived from an EMBL/GenBank/DDBJ whole genome shotgun (WGS) entry which is preliminary data.</text>
</comment>
<evidence type="ECO:0000313" key="2">
    <source>
        <dbReference type="EMBL" id="CAA7265079.1"/>
    </source>
</evidence>
<gene>
    <name evidence="2" type="ORF">AAE3_LOCUS7156</name>
</gene>
<organism evidence="2 3">
    <name type="scientific">Cyclocybe aegerita</name>
    <name type="common">Black poplar mushroom</name>
    <name type="synonym">Agrocybe aegerita</name>
    <dbReference type="NCBI Taxonomy" id="1973307"/>
    <lineage>
        <taxon>Eukaryota</taxon>
        <taxon>Fungi</taxon>
        <taxon>Dikarya</taxon>
        <taxon>Basidiomycota</taxon>
        <taxon>Agaricomycotina</taxon>
        <taxon>Agaricomycetes</taxon>
        <taxon>Agaricomycetidae</taxon>
        <taxon>Agaricales</taxon>
        <taxon>Agaricineae</taxon>
        <taxon>Bolbitiaceae</taxon>
        <taxon>Cyclocybe</taxon>
    </lineage>
</organism>
<keyword evidence="3" id="KW-1185">Reference proteome</keyword>
<feature type="region of interest" description="Disordered" evidence="1">
    <location>
        <begin position="138"/>
        <end position="162"/>
    </location>
</feature>
<dbReference type="EMBL" id="CACVBS010000046">
    <property type="protein sequence ID" value="CAA7265079.1"/>
    <property type="molecule type" value="Genomic_DNA"/>
</dbReference>
<sequence length="162" mass="17691">MSRVFNIQWPSSAAVSLPWGGQLQQKLDLPFISTTLAEPEHDYENGVSRAEILIFIDAAGSLHISKATIYIYKGGCSSSTPSPSSWSLFLGRLNGVCAKLAAEEVGIWGYIRRPGKLERIPSWRAETSFASSTPKILNEKGKIHSTQHSPTRGEGSQFKAQA</sequence>
<evidence type="ECO:0000313" key="3">
    <source>
        <dbReference type="Proteomes" id="UP000467700"/>
    </source>
</evidence>
<dbReference type="AlphaFoldDB" id="A0A8S0VRX0"/>
<protein>
    <submittedName>
        <fullName evidence="2">Uncharacterized protein</fullName>
    </submittedName>
</protein>
<reference evidence="2 3" key="1">
    <citation type="submission" date="2020-01" db="EMBL/GenBank/DDBJ databases">
        <authorList>
            <person name="Gupta K D."/>
        </authorList>
    </citation>
    <scope>NUCLEOTIDE SEQUENCE [LARGE SCALE GENOMIC DNA]</scope>
</reference>
<name>A0A8S0VRX0_CYCAE</name>
<proteinExistence type="predicted"/>
<accession>A0A8S0VRX0</accession>
<evidence type="ECO:0000256" key="1">
    <source>
        <dbReference type="SAM" id="MobiDB-lite"/>
    </source>
</evidence>